<reference evidence="1 2" key="1">
    <citation type="submission" date="2018-06" db="EMBL/GenBank/DDBJ databases">
        <authorList>
            <consortium name="Pathogen Informatics"/>
            <person name="Doyle S."/>
        </authorList>
    </citation>
    <scope>NUCLEOTIDE SEQUENCE [LARGE SCALE GENOMIC DNA]</scope>
    <source>
        <strain evidence="1 2">NCTC8580</strain>
    </source>
</reference>
<organism evidence="1 2">
    <name type="scientific">Yersinia pseudotuberculosis</name>
    <dbReference type="NCBI Taxonomy" id="633"/>
    <lineage>
        <taxon>Bacteria</taxon>
        <taxon>Pseudomonadati</taxon>
        <taxon>Pseudomonadota</taxon>
        <taxon>Gammaproteobacteria</taxon>
        <taxon>Enterobacterales</taxon>
        <taxon>Yersiniaceae</taxon>
        <taxon>Yersinia</taxon>
    </lineage>
</organism>
<evidence type="ECO:0000313" key="2">
    <source>
        <dbReference type="Proteomes" id="UP000255087"/>
    </source>
</evidence>
<dbReference type="RefSeq" id="WP_115115714.1">
    <property type="nucleotide sequence ID" value="NZ_UHJC01000001.1"/>
</dbReference>
<name>A0A380QG07_YERPU</name>
<dbReference type="EMBL" id="UHJC01000001">
    <property type="protein sequence ID" value="SUP86766.1"/>
    <property type="molecule type" value="Genomic_DNA"/>
</dbReference>
<protein>
    <submittedName>
        <fullName evidence="1">Uncharacterized protein</fullName>
    </submittedName>
</protein>
<gene>
    <name evidence="1" type="ORF">NCTC8580_04461</name>
</gene>
<sequence length="300" mass="33939">MNINPNLFISVNNEDHYKDICNKGHCFDHELLADTHNVLLECSDFIKSVVFKSSSKDLSQLILDGKIDKDNIEFYSDNEDHQAFLNHSNILGQIRKIASEMAEHIDEKYNKENILNVSAHHTYYDVIKSNTGNCGEMAVLSGAIIKIIFEQRMKSLGYNEDKLNQMNIKVSVGGAQENTGDHAVSVLEINAGNKSNEQKFTYFIDPWSNGAVIAAEDASEFYGIYGDNHYSSEKITFGYVPTLTTLINDEKFLSSIKQTLKNIHNIDLENIGVDNPFEQADIQRDLKLLDYKNKLAQMNT</sequence>
<evidence type="ECO:0000313" key="1">
    <source>
        <dbReference type="EMBL" id="SUP86766.1"/>
    </source>
</evidence>
<dbReference type="AlphaFoldDB" id="A0A380QG07"/>
<dbReference type="Proteomes" id="UP000255087">
    <property type="component" value="Unassembled WGS sequence"/>
</dbReference>
<accession>A0A380QG07</accession>
<proteinExistence type="predicted"/>